<evidence type="ECO:0000256" key="1">
    <source>
        <dbReference type="ARBA" id="ARBA00022574"/>
    </source>
</evidence>
<dbReference type="PRINTS" id="PR00320">
    <property type="entry name" value="GPROTEINBRPT"/>
</dbReference>
<proteinExistence type="predicted"/>
<organism evidence="6 7">
    <name type="scientific">Micromonospora mangrovi</name>
    <dbReference type="NCBI Taxonomy" id="1182597"/>
    <lineage>
        <taxon>Bacteria</taxon>
        <taxon>Bacillati</taxon>
        <taxon>Actinomycetota</taxon>
        <taxon>Actinomycetes</taxon>
        <taxon>Micromonosporales</taxon>
        <taxon>Micromonosporaceae</taxon>
        <taxon>Micromonospora</taxon>
    </lineage>
</organism>
<protein>
    <recommendedName>
        <fullName evidence="5">HTH cro/C1-type domain-containing protein</fullName>
    </recommendedName>
</protein>
<reference evidence="7" key="1">
    <citation type="journal article" date="2019" name="Int. J. Syst. Evol. Microbiol.">
        <title>The Global Catalogue of Microorganisms (GCM) 10K type strain sequencing project: providing services to taxonomists for standard genome sequencing and annotation.</title>
        <authorList>
            <consortium name="The Broad Institute Genomics Platform"/>
            <consortium name="The Broad Institute Genome Sequencing Center for Infectious Disease"/>
            <person name="Wu L."/>
            <person name="Ma J."/>
        </authorList>
    </citation>
    <scope>NUCLEOTIDE SEQUENCE [LARGE SCALE GENOMIC DNA]</scope>
    <source>
        <strain evidence="7">2803GPT1-18</strain>
    </source>
</reference>
<dbReference type="EMBL" id="JBHSBT010000016">
    <property type="protein sequence ID" value="MFC4148072.1"/>
    <property type="molecule type" value="Genomic_DNA"/>
</dbReference>
<feature type="repeat" description="WD" evidence="3">
    <location>
        <begin position="672"/>
        <end position="713"/>
    </location>
</feature>
<feature type="repeat" description="WD" evidence="3">
    <location>
        <begin position="762"/>
        <end position="803"/>
    </location>
</feature>
<dbReference type="InterPro" id="IPR001680">
    <property type="entry name" value="WD40_rpt"/>
</dbReference>
<dbReference type="InterPro" id="IPR015943">
    <property type="entry name" value="WD40/YVTN_repeat-like_dom_sf"/>
</dbReference>
<feature type="region of interest" description="Disordered" evidence="4">
    <location>
        <begin position="963"/>
        <end position="985"/>
    </location>
</feature>
<comment type="caution">
    <text evidence="6">The sequence shown here is derived from an EMBL/GenBank/DDBJ whole genome shotgun (WGS) entry which is preliminary data.</text>
</comment>
<feature type="repeat" description="WD" evidence="3">
    <location>
        <begin position="626"/>
        <end position="667"/>
    </location>
</feature>
<sequence>MNQSSSDAVDPAQLGGRADFAAALTGLRERSGLTVRQVAVRAGAHSASSTIGDWFAGRGLPSVASQDLFVKVLGICGVRPDEIDAWLVAWRRVRRGPGRRAEGMEPYRGLASFQPDDARWFFGRDRSTAQLVEAVVALHEAGGGLLLVVGASGSGKSSLLRAGLIASLRSMNPETATPGPISSHPARRDEWTIELMTPGPTPLADLAPRAARIGNGGGPALLVVDQAEELFTTDAAPDPGPFVDELAALSSAVVVVGIRADFYGHALRFPPLLEAAQHRQITVGPLSAEELRAVIIGPAHRAGVEIEDGLVELLLGDLAVTAETDQPETGVLPLLSHALYATWCHDRGRRLTCLGYREVGRVAGGVAATATRVYDQLDPAQQRLARRLFLSLVHVGADTPDTRRVVSPTELLGDFGTTAPEAERIIDVFIEHRLITADTMTVQISHEALLTAWPTLRNWLAADRAGLLLRQQLAAASTTWHAEHREPALLYAGPRLAAAQGWASQHPDEVSPLMREYLDAGARHERRRTRRLYQAAATLTVLALATCVLAGYAFQERATANNQRRLAVVQRNEAVSRQLAGRADRMRSRDVALARQFALAAYQTAPTAEARSSLLDAAATPTVTRLAGFSNAAQAVSYSPARRLLAAGGADRAVQLWDVSTAPAPTAVGSPLTGFSGTLYAVAFHPGGRILAAAGADRTVHLWGLDDATHPRPLAPLSGPASTIYALAFSPDGRFLAAGSADHRLWLWDINESGVARPLPPLDGADDAIQAVAFSPDGALLAAGSADRRVHLWTIAEDHRPTVLTTLSGHGGKVLAVAFSPDGKLLASGSGDQSIRLWDLADPHRPVLRGSPLTGPSSWVNTITFSPDGRILAIGSSDKTITLVQVATARILQNLPHPAPVTALAFGADGSALASSSTDGYIRYWALPGPVLTGATGAVFSASFSPDGSMLVSAGRDETLQLWNTGDPRRPAPLTGPLRRPAGSDGYAGTAVISPDGRTIAVGSRTGAVELWDVSQPRRPTRLGPPLLAAGALIETLAFSADSTLLAAGGDDSQVHLWTLTDRDNPRLTATIPSGEALVLSVAFNRRQPLLAVADTEGRVRLFDVTTPSRPIQLGNPLTPFSGYAYSVAFSPDGTLLAAGSADKTVRLWTVTEPDHPTPLPQPLLGPTSYVYWIAFSPDGRSIAAASTDGTIWLWNVTDPRRPAVVAALAHADEAFYVVNFSPDGHTLAAGGAENTVQFWELDTERLRDDICATVGAPVTTDEWAQFAGGVPYSPPC</sequence>
<dbReference type="Gene3D" id="2.130.10.10">
    <property type="entry name" value="YVTN repeat-like/Quinoprotein amine dehydrogenase"/>
    <property type="match status" value="5"/>
</dbReference>
<dbReference type="Proteomes" id="UP001595788">
    <property type="component" value="Unassembled WGS sequence"/>
</dbReference>
<feature type="repeat" description="WD" evidence="3">
    <location>
        <begin position="1209"/>
        <end position="1250"/>
    </location>
</feature>
<feature type="repeat" description="WD" evidence="3">
    <location>
        <begin position="853"/>
        <end position="894"/>
    </location>
</feature>
<feature type="repeat" description="WD" evidence="3">
    <location>
        <begin position="894"/>
        <end position="925"/>
    </location>
</feature>
<feature type="repeat" description="WD" evidence="3">
    <location>
        <begin position="1164"/>
        <end position="1205"/>
    </location>
</feature>
<dbReference type="PROSITE" id="PS00678">
    <property type="entry name" value="WD_REPEATS_1"/>
    <property type="match status" value="4"/>
</dbReference>
<keyword evidence="2" id="KW-0677">Repeat</keyword>
<keyword evidence="1 3" id="KW-0853">WD repeat</keyword>
<name>A0ABV8MDG3_9ACTN</name>
<dbReference type="SUPFAM" id="SSF50978">
    <property type="entry name" value="WD40 repeat-like"/>
    <property type="match status" value="2"/>
</dbReference>
<dbReference type="InterPro" id="IPR036322">
    <property type="entry name" value="WD40_repeat_dom_sf"/>
</dbReference>
<dbReference type="Pfam" id="PF00400">
    <property type="entry name" value="WD40"/>
    <property type="match status" value="12"/>
</dbReference>
<dbReference type="Pfam" id="PF20703">
    <property type="entry name" value="nSTAND1"/>
    <property type="match status" value="1"/>
</dbReference>
<keyword evidence="7" id="KW-1185">Reference proteome</keyword>
<feature type="repeat" description="WD" evidence="3">
    <location>
        <begin position="807"/>
        <end position="840"/>
    </location>
</feature>
<dbReference type="InterPro" id="IPR027417">
    <property type="entry name" value="P-loop_NTPase"/>
</dbReference>
<dbReference type="InterPro" id="IPR049052">
    <property type="entry name" value="nSTAND1"/>
</dbReference>
<evidence type="ECO:0000256" key="2">
    <source>
        <dbReference type="ARBA" id="ARBA00022737"/>
    </source>
</evidence>
<dbReference type="PANTHER" id="PTHR19848:SF8">
    <property type="entry name" value="F-BOX AND WD REPEAT DOMAIN CONTAINING 7"/>
    <property type="match status" value="1"/>
</dbReference>
<dbReference type="PROSITE" id="PS50294">
    <property type="entry name" value="WD_REPEATS_REGION"/>
    <property type="match status" value="10"/>
</dbReference>
<dbReference type="CDD" id="cd00200">
    <property type="entry name" value="WD40"/>
    <property type="match status" value="2"/>
</dbReference>
<dbReference type="SMART" id="SM00530">
    <property type="entry name" value="HTH_XRE"/>
    <property type="match status" value="1"/>
</dbReference>
<evidence type="ECO:0000259" key="5">
    <source>
        <dbReference type="SMART" id="SM00530"/>
    </source>
</evidence>
<dbReference type="PANTHER" id="PTHR19848">
    <property type="entry name" value="WD40 REPEAT PROTEIN"/>
    <property type="match status" value="1"/>
</dbReference>
<dbReference type="PROSITE" id="PS50082">
    <property type="entry name" value="WD_REPEATS_2"/>
    <property type="match status" value="12"/>
</dbReference>
<evidence type="ECO:0000256" key="3">
    <source>
        <dbReference type="PROSITE-ProRule" id="PRU00221"/>
    </source>
</evidence>
<gene>
    <name evidence="6" type="ORF">ACFO0M_17600</name>
</gene>
<evidence type="ECO:0000313" key="7">
    <source>
        <dbReference type="Proteomes" id="UP001595788"/>
    </source>
</evidence>
<dbReference type="InterPro" id="IPR019775">
    <property type="entry name" value="WD40_repeat_CS"/>
</dbReference>
<feature type="repeat" description="WD" evidence="3">
    <location>
        <begin position="932"/>
        <end position="964"/>
    </location>
</feature>
<dbReference type="CDD" id="cd00093">
    <property type="entry name" value="HTH_XRE"/>
    <property type="match status" value="1"/>
</dbReference>
<dbReference type="SMART" id="SM00320">
    <property type="entry name" value="WD40"/>
    <property type="match status" value="14"/>
</dbReference>
<dbReference type="InterPro" id="IPR001387">
    <property type="entry name" value="Cro/C1-type_HTH"/>
</dbReference>
<feature type="repeat" description="WD" evidence="3">
    <location>
        <begin position="1118"/>
        <end position="1151"/>
    </location>
</feature>
<dbReference type="SUPFAM" id="SSF52540">
    <property type="entry name" value="P-loop containing nucleoside triphosphate hydrolases"/>
    <property type="match status" value="1"/>
</dbReference>
<evidence type="ECO:0000313" key="6">
    <source>
        <dbReference type="EMBL" id="MFC4148072.1"/>
    </source>
</evidence>
<accession>A0ABV8MDG3</accession>
<feature type="repeat" description="WD" evidence="3">
    <location>
        <begin position="1027"/>
        <end position="1068"/>
    </location>
</feature>
<evidence type="ECO:0000256" key="4">
    <source>
        <dbReference type="SAM" id="MobiDB-lite"/>
    </source>
</evidence>
<feature type="domain" description="HTH cro/C1-type" evidence="5">
    <location>
        <begin position="23"/>
        <end position="83"/>
    </location>
</feature>
<feature type="repeat" description="WD" evidence="3">
    <location>
        <begin position="717"/>
        <end position="758"/>
    </location>
</feature>
<dbReference type="InterPro" id="IPR020472">
    <property type="entry name" value="WD40_PAC1"/>
</dbReference>